<gene>
    <name evidence="1" type="ORF">H4075_17665</name>
</gene>
<reference evidence="2" key="1">
    <citation type="submission" date="2020-08" db="EMBL/GenBank/DDBJ databases">
        <title>Lacibacter sp. S13-6-6 genome sequencing.</title>
        <authorList>
            <person name="Jin L."/>
        </authorList>
    </citation>
    <scope>NUCLEOTIDE SEQUENCE [LARGE SCALE GENOMIC DNA]</scope>
    <source>
        <strain evidence="2">S13-6-6</strain>
    </source>
</reference>
<sequence>MPGRKVSKKEVVRLVKKFKKSGEKNNTKSVWFSLSDMQEVVRLIGNLDNSTSGKTGDGVRLYFGRYPQNASDASRRDRNTIVFVPTYKVNGDNTHHDFITPDEVRSLSDEIGDPDTGTEDALLTMTTGEEGYNHADLCPSDCGGGNVGGA</sequence>
<evidence type="ECO:0000313" key="2">
    <source>
        <dbReference type="Proteomes" id="UP000515344"/>
    </source>
</evidence>
<protein>
    <submittedName>
        <fullName evidence="1">Uncharacterized protein</fullName>
    </submittedName>
</protein>
<dbReference type="KEGG" id="lacs:H4075_17665"/>
<organism evidence="1 2">
    <name type="scientific">Lacibacter sediminis</name>
    <dbReference type="NCBI Taxonomy" id="2760713"/>
    <lineage>
        <taxon>Bacteria</taxon>
        <taxon>Pseudomonadati</taxon>
        <taxon>Bacteroidota</taxon>
        <taxon>Chitinophagia</taxon>
        <taxon>Chitinophagales</taxon>
        <taxon>Chitinophagaceae</taxon>
        <taxon>Lacibacter</taxon>
    </lineage>
</organism>
<name>A0A7G5XEH9_9BACT</name>
<dbReference type="EMBL" id="CP060007">
    <property type="protein sequence ID" value="QNA43882.1"/>
    <property type="molecule type" value="Genomic_DNA"/>
</dbReference>
<dbReference type="Proteomes" id="UP000515344">
    <property type="component" value="Chromosome"/>
</dbReference>
<proteinExistence type="predicted"/>
<dbReference type="RefSeq" id="WP_182802144.1">
    <property type="nucleotide sequence ID" value="NZ_CP060007.1"/>
</dbReference>
<accession>A0A7G5XEH9</accession>
<evidence type="ECO:0000313" key="1">
    <source>
        <dbReference type="EMBL" id="QNA43882.1"/>
    </source>
</evidence>
<dbReference type="AlphaFoldDB" id="A0A7G5XEH9"/>
<keyword evidence="2" id="KW-1185">Reference proteome</keyword>